<dbReference type="GO" id="GO:0005507">
    <property type="term" value="F:copper ion binding"/>
    <property type="evidence" value="ECO:0007669"/>
    <property type="project" value="InterPro"/>
</dbReference>
<dbReference type="Pfam" id="PF07732">
    <property type="entry name" value="Cu-oxidase_3"/>
    <property type="match status" value="1"/>
</dbReference>
<evidence type="ECO:0000256" key="9">
    <source>
        <dbReference type="ARBA" id="ARBA00023002"/>
    </source>
</evidence>
<dbReference type="PRINTS" id="PR00695">
    <property type="entry name" value="CUNO2RDTASE"/>
</dbReference>
<dbReference type="Gene3D" id="2.60.40.420">
    <property type="entry name" value="Cupredoxins - blue copper proteins"/>
    <property type="match status" value="2"/>
</dbReference>
<keyword evidence="14" id="KW-0732">Signal</keyword>
<dbReference type="CDD" id="cd04202">
    <property type="entry name" value="CuRO_D2_2dMcoN_like"/>
    <property type="match status" value="1"/>
</dbReference>
<evidence type="ECO:0000259" key="16">
    <source>
        <dbReference type="Pfam" id="PF07732"/>
    </source>
</evidence>
<evidence type="ECO:0000256" key="1">
    <source>
        <dbReference type="ARBA" id="ARBA00001960"/>
    </source>
</evidence>
<evidence type="ECO:0000259" key="15">
    <source>
        <dbReference type="Pfam" id="PF07731"/>
    </source>
</evidence>
<feature type="signal peptide" evidence="14">
    <location>
        <begin position="1"/>
        <end position="32"/>
    </location>
</feature>
<dbReference type="Pfam" id="PF07731">
    <property type="entry name" value="Cu-oxidase_2"/>
    <property type="match status" value="1"/>
</dbReference>
<dbReference type="KEGG" id="vab:WPS_19450"/>
<feature type="domain" description="Plastocyanin-like" evidence="16">
    <location>
        <begin position="73"/>
        <end position="185"/>
    </location>
</feature>
<protein>
    <recommendedName>
        <fullName evidence="6">Copper-containing nitrite reductase</fullName>
        <ecNumber evidence="5">1.7.2.1</ecNumber>
    </recommendedName>
</protein>
<dbReference type="InterPro" id="IPR045087">
    <property type="entry name" value="Cu-oxidase_fam"/>
</dbReference>
<keyword evidence="18" id="KW-1185">Reference proteome</keyword>
<dbReference type="EC" id="1.7.2.1" evidence="5"/>
<comment type="cofactor">
    <cofactor evidence="2 12">
        <name>Cu(2+)</name>
        <dbReference type="ChEBI" id="CHEBI:29036"/>
    </cofactor>
</comment>
<dbReference type="PANTHER" id="PTHR11709:SF394">
    <property type="entry name" value="FI03373P-RELATED"/>
    <property type="match status" value="1"/>
</dbReference>
<organism evidence="17 18">
    <name type="scientific">Vulcanimicrobium alpinum</name>
    <dbReference type="NCBI Taxonomy" id="3016050"/>
    <lineage>
        <taxon>Bacteria</taxon>
        <taxon>Bacillati</taxon>
        <taxon>Vulcanimicrobiota</taxon>
        <taxon>Vulcanimicrobiia</taxon>
        <taxon>Vulcanimicrobiales</taxon>
        <taxon>Vulcanimicrobiaceae</taxon>
        <taxon>Vulcanimicrobium</taxon>
    </lineage>
</organism>
<dbReference type="GO" id="GO:0050421">
    <property type="term" value="F:nitrite reductase (NO-forming) activity"/>
    <property type="evidence" value="ECO:0007669"/>
    <property type="project" value="UniProtKB-EC"/>
</dbReference>
<keyword evidence="13" id="KW-0812">Transmembrane</keyword>
<evidence type="ECO:0000256" key="13">
    <source>
        <dbReference type="SAM" id="Phobius"/>
    </source>
</evidence>
<evidence type="ECO:0000256" key="3">
    <source>
        <dbReference type="ARBA" id="ARBA00010609"/>
    </source>
</evidence>
<comment type="cofactor">
    <cofactor evidence="1">
        <name>Cu(+)</name>
        <dbReference type="ChEBI" id="CHEBI:49552"/>
    </cofactor>
</comment>
<gene>
    <name evidence="17" type="ORF">WPS_19450</name>
</gene>
<dbReference type="InterPro" id="IPR011706">
    <property type="entry name" value="Cu-oxidase_C"/>
</dbReference>
<feature type="binding site" description="type 1 copper site" evidence="12">
    <location>
        <position position="164"/>
    </location>
    <ligand>
        <name>Cu cation</name>
        <dbReference type="ChEBI" id="CHEBI:23378"/>
        <label>1</label>
    </ligand>
</feature>
<comment type="similarity">
    <text evidence="3">Belongs to the multicopper oxidase family.</text>
</comment>
<dbReference type="EMBL" id="AP025523">
    <property type="protein sequence ID" value="BDE06669.1"/>
    <property type="molecule type" value="Genomic_DNA"/>
</dbReference>
<evidence type="ECO:0000313" key="17">
    <source>
        <dbReference type="EMBL" id="BDE06669.1"/>
    </source>
</evidence>
<evidence type="ECO:0000256" key="12">
    <source>
        <dbReference type="PIRSR" id="PIRSR601287-1"/>
    </source>
</evidence>
<evidence type="ECO:0000256" key="4">
    <source>
        <dbReference type="ARBA" id="ARBA00011233"/>
    </source>
</evidence>
<dbReference type="InterPro" id="IPR008972">
    <property type="entry name" value="Cupredoxin"/>
</dbReference>
<dbReference type="SUPFAM" id="SSF49503">
    <property type="entry name" value="Cupredoxins"/>
    <property type="match status" value="2"/>
</dbReference>
<dbReference type="InterPro" id="IPR001287">
    <property type="entry name" value="NO2-reductase_Cu"/>
</dbReference>
<keyword evidence="13" id="KW-0472">Membrane</keyword>
<evidence type="ECO:0000256" key="7">
    <source>
        <dbReference type="ARBA" id="ARBA00022723"/>
    </source>
</evidence>
<evidence type="ECO:0000256" key="8">
    <source>
        <dbReference type="ARBA" id="ARBA00022737"/>
    </source>
</evidence>
<dbReference type="AlphaFoldDB" id="A0AAN1XXA7"/>
<evidence type="ECO:0000256" key="6">
    <source>
        <dbReference type="ARBA" id="ARBA00017290"/>
    </source>
</evidence>
<keyword evidence="7 12" id="KW-0479">Metal-binding</keyword>
<feature type="chain" id="PRO_5042916075" description="Copper-containing nitrite reductase" evidence="14">
    <location>
        <begin position="33"/>
        <end position="406"/>
    </location>
</feature>
<feature type="transmembrane region" description="Helical" evidence="13">
    <location>
        <begin position="365"/>
        <end position="384"/>
    </location>
</feature>
<accession>A0AAN1XXA7</accession>
<comment type="subunit">
    <text evidence="4">Homotrimer.</text>
</comment>
<dbReference type="Proteomes" id="UP001317532">
    <property type="component" value="Chromosome"/>
</dbReference>
<feature type="binding site" description="type 1 copper site" evidence="12">
    <location>
        <position position="123"/>
    </location>
    <ligand>
        <name>Cu cation</name>
        <dbReference type="ChEBI" id="CHEBI:23378"/>
        <label>1</label>
    </ligand>
</feature>
<evidence type="ECO:0000256" key="14">
    <source>
        <dbReference type="SAM" id="SignalP"/>
    </source>
</evidence>
<comment type="catalytic activity">
    <reaction evidence="11">
        <text>nitric oxide + Fe(III)-[cytochrome c] + H2O = Fe(II)-[cytochrome c] + nitrite + 2 H(+)</text>
        <dbReference type="Rhea" id="RHEA:15233"/>
        <dbReference type="Rhea" id="RHEA-COMP:10350"/>
        <dbReference type="Rhea" id="RHEA-COMP:14399"/>
        <dbReference type="ChEBI" id="CHEBI:15377"/>
        <dbReference type="ChEBI" id="CHEBI:15378"/>
        <dbReference type="ChEBI" id="CHEBI:16301"/>
        <dbReference type="ChEBI" id="CHEBI:16480"/>
        <dbReference type="ChEBI" id="CHEBI:29033"/>
        <dbReference type="ChEBI" id="CHEBI:29034"/>
        <dbReference type="EC" id="1.7.2.1"/>
    </reaction>
</comment>
<dbReference type="RefSeq" id="WP_317994317.1">
    <property type="nucleotide sequence ID" value="NZ_AP025523.1"/>
</dbReference>
<evidence type="ECO:0000256" key="5">
    <source>
        <dbReference type="ARBA" id="ARBA00011882"/>
    </source>
</evidence>
<feature type="domain" description="Plastocyanin-like" evidence="15">
    <location>
        <begin position="212"/>
        <end position="311"/>
    </location>
</feature>
<evidence type="ECO:0000313" key="18">
    <source>
        <dbReference type="Proteomes" id="UP001317532"/>
    </source>
</evidence>
<sequence>MRIALAVHKRAAIRAAIFSLVVSALGATASNAAMQMTPANANESALAARADGTFAAVPEVHGRTKTFRLVAREAQWTLRSGVTAAARTYNGVVPGPTLVVNQGDRVVIDFTNELDVPDTIHLHGIHGAPPEMDGVAGISQPLVAPHGTFRYEFTANEDGTFLYHSHSNEAVLDSGLYGGIIVEPAHPRAVERGLSGDYLEILSAWQLGGGPEDHFTINGKEYPETRQIEVRRGDRVRIRWINISSENEHTMHSHGHDQRVIARDARPVPDGDVEDTVMIGPGQRVDVVVTADAIPGTWIVHCHFLDHTQDQQGMPSGLITALHYRGTPNVFAAMDESMRIDMPAMMQPSMHGAPQAAPFRPSRRVLLALIVALAAAICVGVLAVRRLRASRRRILAAERGRRLRRP</sequence>
<dbReference type="PANTHER" id="PTHR11709">
    <property type="entry name" value="MULTI-COPPER OXIDASE"/>
    <property type="match status" value="1"/>
</dbReference>
<keyword evidence="9" id="KW-0560">Oxidoreductase</keyword>
<evidence type="ECO:0000256" key="10">
    <source>
        <dbReference type="ARBA" id="ARBA00023008"/>
    </source>
</evidence>
<keyword evidence="8" id="KW-0677">Repeat</keyword>
<dbReference type="InterPro" id="IPR011707">
    <property type="entry name" value="Cu-oxidase-like_N"/>
</dbReference>
<evidence type="ECO:0000256" key="2">
    <source>
        <dbReference type="ARBA" id="ARBA00001973"/>
    </source>
</evidence>
<reference evidence="17 18" key="1">
    <citation type="journal article" date="2022" name="ISME Commun">
        <title>Vulcanimicrobium alpinus gen. nov. sp. nov., the first cultivated representative of the candidate phylum 'Eremiobacterota', is a metabolically versatile aerobic anoxygenic phototroph.</title>
        <authorList>
            <person name="Yabe S."/>
            <person name="Muto K."/>
            <person name="Abe K."/>
            <person name="Yokota A."/>
            <person name="Staudigel H."/>
            <person name="Tebo B.M."/>
        </authorList>
    </citation>
    <scope>NUCLEOTIDE SEQUENCE [LARGE SCALE GENOMIC DNA]</scope>
    <source>
        <strain evidence="17 18">WC8-2</strain>
    </source>
</reference>
<evidence type="ECO:0000256" key="11">
    <source>
        <dbReference type="ARBA" id="ARBA00049340"/>
    </source>
</evidence>
<keyword evidence="10 12" id="KW-0186">Copper</keyword>
<name>A0AAN1XXA7_UNVUL</name>
<keyword evidence="13" id="KW-1133">Transmembrane helix</keyword>
<proteinExistence type="inferred from homology"/>